<dbReference type="PANTHER" id="PTHR43394">
    <property type="entry name" value="ATP-DEPENDENT PERMEASE MDL1, MITOCHONDRIAL"/>
    <property type="match status" value="1"/>
</dbReference>
<evidence type="ECO:0000256" key="8">
    <source>
        <dbReference type="ARBA" id="ARBA00023136"/>
    </source>
</evidence>
<proteinExistence type="predicted"/>
<keyword evidence="4 9" id="KW-0812">Transmembrane</keyword>
<dbReference type="GO" id="GO:0005524">
    <property type="term" value="F:ATP binding"/>
    <property type="evidence" value="ECO:0007669"/>
    <property type="project" value="UniProtKB-KW"/>
</dbReference>
<gene>
    <name evidence="12" type="ORF">GEMHA0001_0286</name>
</gene>
<keyword evidence="8 9" id="KW-0472">Membrane</keyword>
<dbReference type="InterPro" id="IPR039421">
    <property type="entry name" value="Type_1_exporter"/>
</dbReference>
<keyword evidence="3" id="KW-1003">Cell membrane</keyword>
<keyword evidence="6 12" id="KW-0067">ATP-binding</keyword>
<dbReference type="InterPro" id="IPR036640">
    <property type="entry name" value="ABC1_TM_sf"/>
</dbReference>
<dbReference type="EMBL" id="ACDZ02000014">
    <property type="protein sequence ID" value="EER67619.1"/>
    <property type="molecule type" value="Genomic_DNA"/>
</dbReference>
<comment type="caution">
    <text evidence="12">The sequence shown here is derived from an EMBL/GenBank/DDBJ whole genome shotgun (WGS) entry which is preliminary data.</text>
</comment>
<keyword evidence="2" id="KW-0813">Transport</keyword>
<evidence type="ECO:0000256" key="6">
    <source>
        <dbReference type="ARBA" id="ARBA00022840"/>
    </source>
</evidence>
<feature type="transmembrane region" description="Helical" evidence="9">
    <location>
        <begin position="259"/>
        <end position="279"/>
    </location>
</feature>
<dbReference type="GO" id="GO:0015421">
    <property type="term" value="F:ABC-type oligopeptide transporter activity"/>
    <property type="evidence" value="ECO:0007669"/>
    <property type="project" value="TreeGrafter"/>
</dbReference>
<feature type="transmembrane region" description="Helical" evidence="9">
    <location>
        <begin position="369"/>
        <end position="390"/>
    </location>
</feature>
<evidence type="ECO:0000256" key="1">
    <source>
        <dbReference type="ARBA" id="ARBA00004651"/>
    </source>
</evidence>
<dbReference type="GeneID" id="93287916"/>
<dbReference type="GO" id="GO:0016887">
    <property type="term" value="F:ATP hydrolysis activity"/>
    <property type="evidence" value="ECO:0007669"/>
    <property type="project" value="InterPro"/>
</dbReference>
<evidence type="ECO:0000259" key="10">
    <source>
        <dbReference type="PROSITE" id="PS50893"/>
    </source>
</evidence>
<dbReference type="SUPFAM" id="SSF52540">
    <property type="entry name" value="P-loop containing nucleoside triphosphate hydrolases"/>
    <property type="match status" value="1"/>
</dbReference>
<keyword evidence="13" id="KW-1185">Reference proteome</keyword>
<reference evidence="12" key="2">
    <citation type="submission" date="2009-06" db="EMBL/GenBank/DDBJ databases">
        <authorList>
            <person name="Sebastian Y."/>
            <person name="Madupu R."/>
            <person name="Durkin A.S."/>
            <person name="Torralba M."/>
            <person name="Methe B."/>
            <person name="Sutton G.G."/>
            <person name="Strausberg R.L."/>
            <person name="Nelson K.E."/>
        </authorList>
    </citation>
    <scope>NUCLEOTIDE SEQUENCE [LARGE SCALE GENOMIC DNA]</scope>
    <source>
        <strain evidence="12">ATCC 10379</strain>
    </source>
</reference>
<keyword evidence="5" id="KW-0547">Nucleotide-binding</keyword>
<dbReference type="Pfam" id="PF00005">
    <property type="entry name" value="ABC_tran"/>
    <property type="match status" value="1"/>
</dbReference>
<evidence type="ECO:0000313" key="12">
    <source>
        <dbReference type="EMBL" id="EER67619.1"/>
    </source>
</evidence>
<feature type="transmembrane region" description="Helical" evidence="9">
    <location>
        <begin position="405"/>
        <end position="425"/>
    </location>
</feature>
<dbReference type="InterPro" id="IPR027417">
    <property type="entry name" value="P-loop_NTPase"/>
</dbReference>
<dbReference type="InterPro" id="IPR011527">
    <property type="entry name" value="ABC1_TM_dom"/>
</dbReference>
<dbReference type="PANTHER" id="PTHR43394:SF1">
    <property type="entry name" value="ATP-BINDING CASSETTE SUB-FAMILY B MEMBER 10, MITOCHONDRIAL"/>
    <property type="match status" value="1"/>
</dbReference>
<dbReference type="Gene3D" id="1.20.1560.10">
    <property type="entry name" value="ABC transporter type 1, transmembrane domain"/>
    <property type="match status" value="1"/>
</dbReference>
<evidence type="ECO:0000256" key="5">
    <source>
        <dbReference type="ARBA" id="ARBA00022741"/>
    </source>
</evidence>
<feature type="transmembrane region" description="Helical" evidence="9">
    <location>
        <begin position="188"/>
        <end position="210"/>
    </location>
</feature>
<dbReference type="InterPro" id="IPR003439">
    <property type="entry name" value="ABC_transporter-like_ATP-bd"/>
</dbReference>
<dbReference type="InterPro" id="IPR003593">
    <property type="entry name" value="AAA+_ATPase"/>
</dbReference>
<dbReference type="PROSITE" id="PS50929">
    <property type="entry name" value="ABC_TM1F"/>
    <property type="match status" value="1"/>
</dbReference>
<dbReference type="Proteomes" id="UP000006004">
    <property type="component" value="Unassembled WGS sequence"/>
</dbReference>
<evidence type="ECO:0000259" key="11">
    <source>
        <dbReference type="PROSITE" id="PS50929"/>
    </source>
</evidence>
<dbReference type="SUPFAM" id="SSF90123">
    <property type="entry name" value="ABC transporter transmembrane region"/>
    <property type="match status" value="1"/>
</dbReference>
<evidence type="ECO:0000256" key="2">
    <source>
        <dbReference type="ARBA" id="ARBA00022448"/>
    </source>
</evidence>
<keyword evidence="7 9" id="KW-1133">Transmembrane helix</keyword>
<accession>C5NXV3</accession>
<dbReference type="FunFam" id="3.40.50.300:FF:000221">
    <property type="entry name" value="Multidrug ABC transporter ATP-binding protein"/>
    <property type="match status" value="1"/>
</dbReference>
<protein>
    <submittedName>
        <fullName evidence="12">ABC transporter, ATP-binding protein</fullName>
    </submittedName>
</protein>
<reference evidence="12" key="1">
    <citation type="submission" date="2009-01" db="EMBL/GenBank/DDBJ databases">
        <authorList>
            <person name="Fulton L."/>
            <person name="Clifton S."/>
            <person name="Chinwalla A.T."/>
            <person name="Mitreva M."/>
            <person name="Sodergren E."/>
            <person name="Weinstock G."/>
            <person name="Clifton S."/>
            <person name="Dooling D.J."/>
            <person name="Fulton B."/>
            <person name="Minx P."/>
            <person name="Pepin K.H."/>
            <person name="Johnson M."/>
            <person name="Bhonagiri V."/>
            <person name="Nash W.E."/>
            <person name="Mardis E.R."/>
            <person name="Wilson R.K."/>
        </authorList>
    </citation>
    <scope>NUCLEOTIDE SEQUENCE [LARGE SCALE GENOMIC DNA]</scope>
    <source>
        <strain evidence="12">ATCC 10379</strain>
    </source>
</reference>
<organism evidence="12 13">
    <name type="scientific">Gemella haemolysans ATCC 10379</name>
    <dbReference type="NCBI Taxonomy" id="546270"/>
    <lineage>
        <taxon>Bacteria</taxon>
        <taxon>Bacillati</taxon>
        <taxon>Bacillota</taxon>
        <taxon>Bacilli</taxon>
        <taxon>Bacillales</taxon>
        <taxon>Gemellaceae</taxon>
        <taxon>Gemella</taxon>
    </lineage>
</organism>
<evidence type="ECO:0000313" key="13">
    <source>
        <dbReference type="Proteomes" id="UP000006004"/>
    </source>
</evidence>
<evidence type="ECO:0000256" key="3">
    <source>
        <dbReference type="ARBA" id="ARBA00022475"/>
    </source>
</evidence>
<dbReference type="Gene3D" id="3.40.50.300">
    <property type="entry name" value="P-loop containing nucleotide triphosphate hydrolases"/>
    <property type="match status" value="1"/>
</dbReference>
<dbReference type="OrthoDB" id="9770415at2"/>
<dbReference type="InterPro" id="IPR017871">
    <property type="entry name" value="ABC_transporter-like_CS"/>
</dbReference>
<dbReference type="AlphaFoldDB" id="C5NXV3"/>
<dbReference type="PROSITE" id="PS00211">
    <property type="entry name" value="ABC_TRANSPORTER_1"/>
    <property type="match status" value="1"/>
</dbReference>
<dbReference type="PROSITE" id="PS50893">
    <property type="entry name" value="ABC_TRANSPORTER_2"/>
    <property type="match status" value="1"/>
</dbReference>
<evidence type="ECO:0000256" key="9">
    <source>
        <dbReference type="SAM" id="Phobius"/>
    </source>
</evidence>
<dbReference type="CDD" id="cd18548">
    <property type="entry name" value="ABC_6TM_Tm287_like"/>
    <property type="match status" value="1"/>
</dbReference>
<comment type="subcellular location">
    <subcellularLocation>
        <location evidence="1">Cell membrane</location>
        <topology evidence="1">Multi-pass membrane protein</topology>
    </subcellularLocation>
</comment>
<feature type="transmembrane region" description="Helical" evidence="9">
    <location>
        <begin position="291"/>
        <end position="311"/>
    </location>
</feature>
<feature type="domain" description="ABC transmembrane type-1" evidence="11">
    <location>
        <begin position="188"/>
        <end position="431"/>
    </location>
</feature>
<name>C5NXV3_9BACL</name>
<evidence type="ECO:0000256" key="4">
    <source>
        <dbReference type="ARBA" id="ARBA00022692"/>
    </source>
</evidence>
<evidence type="ECO:0000256" key="7">
    <source>
        <dbReference type="ARBA" id="ARBA00022989"/>
    </source>
</evidence>
<dbReference type="eggNOG" id="COG1132">
    <property type="taxonomic scope" value="Bacteria"/>
</dbReference>
<feature type="domain" description="ABC transporter" evidence="10">
    <location>
        <begin position="467"/>
        <end position="702"/>
    </location>
</feature>
<dbReference type="RefSeq" id="WP_003144938.1">
    <property type="nucleotide sequence ID" value="NZ_ACDZ02000014.1"/>
</dbReference>
<dbReference type="SMART" id="SM00382">
    <property type="entry name" value="AAA"/>
    <property type="match status" value="1"/>
</dbReference>
<dbReference type="GO" id="GO:0005886">
    <property type="term" value="C:plasma membrane"/>
    <property type="evidence" value="ECO:0007669"/>
    <property type="project" value="UniProtKB-SubCell"/>
</dbReference>
<dbReference type="Pfam" id="PF00664">
    <property type="entry name" value="ABC_membrane"/>
    <property type="match status" value="1"/>
</dbReference>
<sequence>MKLIKYLKGFLIPMIFLVAILGVRVVAELALPTYTSNIVDKGIQQSGIQDSVPEKISEKSFRELQLFMTDDEIKKVTAKYTKDGDVYKLDNINDQERSELNDIFKSAMTVVSGAKSENLDLDKVAEGVKLGLVKKDSLIEQKNKSISDLGSSADMITKQAGVRYVKEEYRNNVGIDTNEIRKNYLKEVGIMMIIVTFISGIGSVISNFIASRISSKIAYNLREKLYNKVLSFSKQDIDKFSTASLITRSTNDIQQIQNALNMMLFIAIYAPMMAVYGVYKVTQTDTGMTWIIALGVGILGLTLGIISFLVMPKFKIMQKLIDRVNLVTREALTGISVIRVFGREKYEEERFDKENTVLKNEQLFINRTLSALMPMIMLIMNGIALLIIWVGGKNIDAGSIQVGDMMAFITYTMQIVMSFLFFTFLMMQLPRAEVAAGRINEVLETEVTVVDSKHIDDSKLQDVKGTLKFDNVSFTFDGADSPVLSNISFEAEAGKTTAIIGSTGSGKSTLLHLIPRYFDASEGEISIDGVNIRDISLSKLRDTLGFVPQKGVLFSGNIKSNIKFADENITDEQMKKAAEIAQALDFINEKEDKFNSEISQDGSNVSGGQKQRLSIARALAKNPKILLFDDSFSALDYKTDVKLRKTLREEMSGVTTIIVAQRIATILNADKIIVMNEGKIVGVGKHQELLETCPTYLEIAESQLSEEELQKGGKHHV</sequence>